<reference evidence="7" key="1">
    <citation type="journal article" date="2020" name="mSystems">
        <title>Genome- and Community-Level Interaction Insights into Carbon Utilization and Element Cycling Functions of Hydrothermarchaeota in Hydrothermal Sediment.</title>
        <authorList>
            <person name="Zhou Z."/>
            <person name="Liu Y."/>
            <person name="Xu W."/>
            <person name="Pan J."/>
            <person name="Luo Z.H."/>
            <person name="Li M."/>
        </authorList>
    </citation>
    <scope>NUCLEOTIDE SEQUENCE [LARGE SCALE GENOMIC DNA]</scope>
    <source>
        <strain evidence="7">HyVt-219</strain>
    </source>
</reference>
<feature type="active site" evidence="4">
    <location>
        <position position="444"/>
    </location>
</feature>
<dbReference type="PANTHER" id="PTHR21343">
    <property type="entry name" value="DETHIOBIOTIN SYNTHETASE"/>
    <property type="match status" value="1"/>
</dbReference>
<keyword evidence="3 4" id="KW-0315">Glutamine amidotransferase</keyword>
<feature type="domain" description="CobQ/CobB/MinD/ParA nucleotide binding" evidence="5">
    <location>
        <begin position="6"/>
        <end position="231"/>
    </location>
</feature>
<dbReference type="InterPro" id="IPR002586">
    <property type="entry name" value="CobQ/CobB/MinD/ParA_Nub-bd_dom"/>
</dbReference>
<dbReference type="InterPro" id="IPR033949">
    <property type="entry name" value="CobQ_GATase1"/>
</dbReference>
<evidence type="ECO:0000256" key="4">
    <source>
        <dbReference type="HAMAP-Rule" id="MF_00028"/>
    </source>
</evidence>
<dbReference type="UniPathway" id="UPA00148"/>
<dbReference type="CDD" id="cd01750">
    <property type="entry name" value="GATase1_CobQ"/>
    <property type="match status" value="1"/>
</dbReference>
<dbReference type="HAMAP" id="MF_00028">
    <property type="entry name" value="CobQ"/>
    <property type="match status" value="1"/>
</dbReference>
<dbReference type="EMBL" id="DRBC01000381">
    <property type="protein sequence ID" value="HDN85354.1"/>
    <property type="molecule type" value="Genomic_DNA"/>
</dbReference>
<evidence type="ECO:0000259" key="6">
    <source>
        <dbReference type="Pfam" id="PF07685"/>
    </source>
</evidence>
<organism evidence="7">
    <name type="scientific">Aerophobetes bacterium</name>
    <dbReference type="NCBI Taxonomy" id="2030807"/>
    <lineage>
        <taxon>Bacteria</taxon>
        <taxon>Candidatus Aerophobota</taxon>
    </lineage>
</organism>
<dbReference type="InterPro" id="IPR047045">
    <property type="entry name" value="CobQ_N"/>
</dbReference>
<dbReference type="CDD" id="cd05389">
    <property type="entry name" value="CobQ_N"/>
    <property type="match status" value="1"/>
</dbReference>
<comment type="caution">
    <text evidence="7">The sequence shown here is derived from an EMBL/GenBank/DDBJ whole genome shotgun (WGS) entry which is preliminary data.</text>
</comment>
<name>A0A7V0N0D5_UNCAE</name>
<dbReference type="InterPro" id="IPR004459">
    <property type="entry name" value="CobQ_synth"/>
</dbReference>
<dbReference type="SUPFAM" id="SSF52317">
    <property type="entry name" value="Class I glutamine amidotransferase-like"/>
    <property type="match status" value="1"/>
</dbReference>
<dbReference type="PANTHER" id="PTHR21343:SF1">
    <property type="entry name" value="COBYRIC ACID SYNTHASE"/>
    <property type="match status" value="1"/>
</dbReference>
<feature type="active site" description="Nucleophile" evidence="4">
    <location>
        <position position="332"/>
    </location>
</feature>
<proteinExistence type="inferred from homology"/>
<dbReference type="Gene3D" id="3.40.50.880">
    <property type="match status" value="1"/>
</dbReference>
<dbReference type="NCBIfam" id="NF001989">
    <property type="entry name" value="PRK00784.1"/>
    <property type="match status" value="1"/>
</dbReference>
<dbReference type="Proteomes" id="UP000885660">
    <property type="component" value="Unassembled WGS sequence"/>
</dbReference>
<dbReference type="InterPro" id="IPR011698">
    <property type="entry name" value="GATase_3"/>
</dbReference>
<evidence type="ECO:0000256" key="3">
    <source>
        <dbReference type="ARBA" id="ARBA00022962"/>
    </source>
</evidence>
<comment type="pathway">
    <text evidence="1 4">Cofactor biosynthesis; adenosylcobalamin biosynthesis.</text>
</comment>
<dbReference type="GO" id="GO:0003824">
    <property type="term" value="F:catalytic activity"/>
    <property type="evidence" value="ECO:0007669"/>
    <property type="project" value="InterPro"/>
</dbReference>
<dbReference type="InterPro" id="IPR027417">
    <property type="entry name" value="P-loop_NTPase"/>
</dbReference>
<accession>A0A7V0N0D5</accession>
<protein>
    <recommendedName>
        <fullName evidence="4">Cobyric acid synthase</fullName>
    </recommendedName>
</protein>
<dbReference type="GO" id="GO:0009236">
    <property type="term" value="P:cobalamin biosynthetic process"/>
    <property type="evidence" value="ECO:0007669"/>
    <property type="project" value="UniProtKB-UniRule"/>
</dbReference>
<dbReference type="GO" id="GO:0015420">
    <property type="term" value="F:ABC-type vitamin B12 transporter activity"/>
    <property type="evidence" value="ECO:0007669"/>
    <property type="project" value="UniProtKB-UniRule"/>
</dbReference>
<dbReference type="Pfam" id="PF01656">
    <property type="entry name" value="CbiA"/>
    <property type="match status" value="1"/>
</dbReference>
<comment type="similarity">
    <text evidence="4">Belongs to the CobB/CobQ family. CobQ subfamily.</text>
</comment>
<gene>
    <name evidence="4" type="primary">cobQ</name>
    <name evidence="7" type="ORF">ENG47_06345</name>
</gene>
<evidence type="ECO:0000256" key="1">
    <source>
        <dbReference type="ARBA" id="ARBA00004953"/>
    </source>
</evidence>
<dbReference type="NCBIfam" id="TIGR00313">
    <property type="entry name" value="cobQ"/>
    <property type="match status" value="1"/>
</dbReference>
<dbReference type="SUPFAM" id="SSF52540">
    <property type="entry name" value="P-loop containing nucleoside triphosphate hydrolases"/>
    <property type="match status" value="1"/>
</dbReference>
<dbReference type="Gene3D" id="3.40.50.300">
    <property type="entry name" value="P-loop containing nucleotide triphosphate hydrolases"/>
    <property type="match status" value="1"/>
</dbReference>
<dbReference type="AlphaFoldDB" id="A0A7V0N0D5"/>
<keyword evidence="2 4" id="KW-0169">Cobalamin biosynthesis</keyword>
<dbReference type="InterPro" id="IPR029062">
    <property type="entry name" value="Class_I_gatase-like"/>
</dbReference>
<evidence type="ECO:0000259" key="5">
    <source>
        <dbReference type="Pfam" id="PF01656"/>
    </source>
</evidence>
<feature type="domain" description="CobB/CobQ-like glutamine amidotransferase" evidence="6">
    <location>
        <begin position="253"/>
        <end position="450"/>
    </location>
</feature>
<comment type="function">
    <text evidence="4">Catalyzes amidations at positions B, D, E, and G on adenosylcobyrinic A,C-diamide. NH(2) groups are provided by glutamine, and one molecule of ATP is hydrogenolyzed for each amidation.</text>
</comment>
<evidence type="ECO:0000256" key="2">
    <source>
        <dbReference type="ARBA" id="ARBA00022573"/>
    </source>
</evidence>
<dbReference type="PROSITE" id="PS51274">
    <property type="entry name" value="GATASE_COBBQ"/>
    <property type="match status" value="1"/>
</dbReference>
<dbReference type="Pfam" id="PF07685">
    <property type="entry name" value="GATase_3"/>
    <property type="match status" value="1"/>
</dbReference>
<sequence>MPAKSIMIQGTGSGVGKSIIVAALCRIFKKDGFKVAPFKAQNMALNSFVTRSGGEMGRSQVVQAQAAGIEPQVEMNPILIKPTADTKAQIIVLGHPLGNFSAMQYHKFKTKLLKVIEDSYQKLARKYDIVVIEGAGSPAEVNLREGDIVNMETARMTNSPVILVGDIDKGGVFAWLWGTIDLLSDEDRKRVKGIIINKFRGDKRILKPGLKWLEKKTGCPVVGVIPFFKHIRIHEEDSLSLDYVKFQKEGEIKIEIVYLPHISNFTDFDPLMEIEGVSVRYVGRGEPLSNPDAVIIPGTKNTIDDLTYLIEEGYVDQIRYLAKKGKIIMGICGGFQMLGKEVRDPWHIESKLTTVRGIDLLDAVSSIDRKKITHQVKAIFQINPVDKKPDGENILYGYEIHMGSTDLGSGARYLFKIVERSGKPVEVMDGAVNLKGNVFGTYIHGIFDNPYFTSWFVNLIRSQKGLAPIKYTPGGINLDEEYDKLCCWVEKNIDKKLLYKIVEKGMREGCCSDD</sequence>
<evidence type="ECO:0000313" key="7">
    <source>
        <dbReference type="EMBL" id="HDN85354.1"/>
    </source>
</evidence>